<evidence type="ECO:0000313" key="2">
    <source>
        <dbReference type="Proteomes" id="UP000649151"/>
    </source>
</evidence>
<sequence length="260" mass="29423">MVKAVFFDVDGTLVSFQTHKMSDSTLYALHAMREQGIKLIVSTGRHKSQLFSIQEFEFDGYITLNGQYCFVDDQIIYKNCIPKKDIQTIVQMLKRKPFPCIFGAQKDLFLNYEDDEVRFIHQSVNISPPPICPVERALQEDIFQIVPYIHPEQEKEFMSHLPHCNATRWNPLFIDVVPKGGSKALGIQKMLEYFNLTGAETVSFGDGGNDVEMVRMTTIGVAMGNGGEDVKQAADYITTSVDEDGIYNALVHYNVIPPKK</sequence>
<dbReference type="SUPFAM" id="SSF56784">
    <property type="entry name" value="HAD-like"/>
    <property type="match status" value="1"/>
</dbReference>
<keyword evidence="2" id="KW-1185">Reference proteome</keyword>
<dbReference type="InterPro" id="IPR023214">
    <property type="entry name" value="HAD_sf"/>
</dbReference>
<dbReference type="EMBL" id="JACOQK010000001">
    <property type="protein sequence ID" value="MBC5787861.1"/>
    <property type="molecule type" value="Genomic_DNA"/>
</dbReference>
<evidence type="ECO:0000313" key="1">
    <source>
        <dbReference type="EMBL" id="MBC5787861.1"/>
    </source>
</evidence>
<dbReference type="GO" id="GO:0016787">
    <property type="term" value="F:hydrolase activity"/>
    <property type="evidence" value="ECO:0007669"/>
    <property type="project" value="UniProtKB-KW"/>
</dbReference>
<dbReference type="PANTHER" id="PTHR10000:SF25">
    <property type="entry name" value="PHOSPHATASE YKRA-RELATED"/>
    <property type="match status" value="1"/>
</dbReference>
<dbReference type="SFLD" id="SFLDG01144">
    <property type="entry name" value="C2.B.4:_PGP_Like"/>
    <property type="match status" value="1"/>
</dbReference>
<dbReference type="InterPro" id="IPR000150">
    <property type="entry name" value="Cof"/>
</dbReference>
<comment type="caution">
    <text evidence="1">The sequence shown here is derived from an EMBL/GenBank/DDBJ whole genome shotgun (WGS) entry which is preliminary data.</text>
</comment>
<dbReference type="NCBIfam" id="TIGR01484">
    <property type="entry name" value="HAD-SF-IIB"/>
    <property type="match status" value="1"/>
</dbReference>
<dbReference type="Proteomes" id="UP000649151">
    <property type="component" value="Unassembled WGS sequence"/>
</dbReference>
<dbReference type="SFLD" id="SFLDS00003">
    <property type="entry name" value="Haloacid_Dehalogenase"/>
    <property type="match status" value="1"/>
</dbReference>
<dbReference type="PROSITE" id="PS01228">
    <property type="entry name" value="COF_1"/>
    <property type="match status" value="1"/>
</dbReference>
<dbReference type="NCBIfam" id="TIGR00099">
    <property type="entry name" value="Cof-subfamily"/>
    <property type="match status" value="1"/>
</dbReference>
<dbReference type="RefSeq" id="WP_069987321.1">
    <property type="nucleotide sequence ID" value="NZ_JACOQK010000001.1"/>
</dbReference>
<dbReference type="Pfam" id="PF08282">
    <property type="entry name" value="Hydrolase_3"/>
    <property type="match status" value="1"/>
</dbReference>
<gene>
    <name evidence="1" type="ORF">H8Z77_07495</name>
</gene>
<name>A0ABR7IRT8_9CLOT</name>
<proteinExistence type="predicted"/>
<keyword evidence="1" id="KW-0378">Hydrolase</keyword>
<dbReference type="InterPro" id="IPR036412">
    <property type="entry name" value="HAD-like_sf"/>
</dbReference>
<dbReference type="InterPro" id="IPR006379">
    <property type="entry name" value="HAD-SF_hydro_IIB"/>
</dbReference>
<dbReference type="SFLD" id="SFLDG01140">
    <property type="entry name" value="C2.B:_Phosphomannomutase_and_P"/>
    <property type="match status" value="1"/>
</dbReference>
<organism evidence="1 2">
    <name type="scientific">Clostridium facile</name>
    <dbReference type="NCBI Taxonomy" id="2763035"/>
    <lineage>
        <taxon>Bacteria</taxon>
        <taxon>Bacillati</taxon>
        <taxon>Bacillota</taxon>
        <taxon>Clostridia</taxon>
        <taxon>Eubacteriales</taxon>
        <taxon>Clostridiaceae</taxon>
        <taxon>Clostridium</taxon>
    </lineage>
</organism>
<accession>A0ABR7IRT8</accession>
<dbReference type="Gene3D" id="3.30.1240.10">
    <property type="match status" value="1"/>
</dbReference>
<dbReference type="Gene3D" id="3.40.50.1000">
    <property type="entry name" value="HAD superfamily/HAD-like"/>
    <property type="match status" value="1"/>
</dbReference>
<reference evidence="1 2" key="1">
    <citation type="submission" date="2020-08" db="EMBL/GenBank/DDBJ databases">
        <title>Genome public.</title>
        <authorList>
            <person name="Liu C."/>
            <person name="Sun Q."/>
        </authorList>
    </citation>
    <scope>NUCLEOTIDE SEQUENCE [LARGE SCALE GENOMIC DNA]</scope>
    <source>
        <strain evidence="1 2">NSJ-27</strain>
    </source>
</reference>
<protein>
    <submittedName>
        <fullName evidence="1">Cof-type HAD-IIB family hydrolase</fullName>
    </submittedName>
</protein>
<dbReference type="PANTHER" id="PTHR10000">
    <property type="entry name" value="PHOSPHOSERINE PHOSPHATASE"/>
    <property type="match status" value="1"/>
</dbReference>